<dbReference type="Proteomes" id="UP000677228">
    <property type="component" value="Unassembled WGS sequence"/>
</dbReference>
<dbReference type="PROSITE" id="PS01071">
    <property type="entry name" value="GRPE"/>
    <property type="match status" value="1"/>
</dbReference>
<keyword evidence="6" id="KW-0175">Coiled coil</keyword>
<dbReference type="InterPro" id="IPR009012">
    <property type="entry name" value="GrpE_head"/>
</dbReference>
<organism evidence="9 12">
    <name type="scientific">Didymodactylos carnosus</name>
    <dbReference type="NCBI Taxonomy" id="1234261"/>
    <lineage>
        <taxon>Eukaryota</taxon>
        <taxon>Metazoa</taxon>
        <taxon>Spiralia</taxon>
        <taxon>Gnathifera</taxon>
        <taxon>Rotifera</taxon>
        <taxon>Eurotatoria</taxon>
        <taxon>Bdelloidea</taxon>
        <taxon>Philodinida</taxon>
        <taxon>Philodinidae</taxon>
        <taxon>Didymodactylos</taxon>
    </lineage>
</organism>
<dbReference type="PRINTS" id="PR00773">
    <property type="entry name" value="GRPEPROTEIN"/>
</dbReference>
<protein>
    <recommendedName>
        <fullName evidence="4">GrpE protein homolog</fullName>
    </recommendedName>
</protein>
<dbReference type="Proteomes" id="UP000663829">
    <property type="component" value="Unassembled WGS sequence"/>
</dbReference>
<feature type="compositionally biased region" description="Low complexity" evidence="7">
    <location>
        <begin position="48"/>
        <end position="64"/>
    </location>
</feature>
<dbReference type="GO" id="GO:0030150">
    <property type="term" value="P:protein import into mitochondrial matrix"/>
    <property type="evidence" value="ECO:0007669"/>
    <property type="project" value="TreeGrafter"/>
</dbReference>
<dbReference type="SUPFAM" id="SSF58014">
    <property type="entry name" value="Coiled-coil domain of nucleotide exchange factor GrpE"/>
    <property type="match status" value="1"/>
</dbReference>
<feature type="coiled-coil region" evidence="6">
    <location>
        <begin position="87"/>
        <end position="125"/>
    </location>
</feature>
<comment type="function">
    <text evidence="4">Essential component of the PAM complex, a complex required for the translocation of transit peptide-containing proteins from the inner membrane into the mitochondrial matrix in an ATP-dependent manner.</text>
</comment>
<evidence type="ECO:0000313" key="11">
    <source>
        <dbReference type="EMBL" id="CAF3829685.1"/>
    </source>
</evidence>
<evidence type="ECO:0000256" key="2">
    <source>
        <dbReference type="ARBA" id="ARBA00009054"/>
    </source>
</evidence>
<dbReference type="SUPFAM" id="SSF51064">
    <property type="entry name" value="Head domain of nucleotide exchange factor GrpE"/>
    <property type="match status" value="1"/>
</dbReference>
<evidence type="ECO:0000313" key="12">
    <source>
        <dbReference type="Proteomes" id="UP000663829"/>
    </source>
</evidence>
<dbReference type="Gene3D" id="2.30.22.10">
    <property type="entry name" value="Head domain of nucleotide exchange factor GrpE"/>
    <property type="match status" value="1"/>
</dbReference>
<dbReference type="EMBL" id="CAJNOK010004636">
    <property type="protein sequence ID" value="CAF0944254.1"/>
    <property type="molecule type" value="Genomic_DNA"/>
</dbReference>
<comment type="subcellular location">
    <subcellularLocation>
        <location evidence="1 4">Mitochondrion matrix</location>
    </subcellularLocation>
</comment>
<dbReference type="Gene3D" id="3.90.20.20">
    <property type="match status" value="1"/>
</dbReference>
<dbReference type="GO" id="GO:0042803">
    <property type="term" value="F:protein homodimerization activity"/>
    <property type="evidence" value="ECO:0007669"/>
    <property type="project" value="InterPro"/>
</dbReference>
<evidence type="ECO:0000256" key="4">
    <source>
        <dbReference type="RuleBase" id="RU000640"/>
    </source>
</evidence>
<dbReference type="GO" id="GO:0000774">
    <property type="term" value="F:adenyl-nucleotide exchange factor activity"/>
    <property type="evidence" value="ECO:0007669"/>
    <property type="project" value="InterPro"/>
</dbReference>
<dbReference type="EMBL" id="CAJOBA010004642">
    <property type="protein sequence ID" value="CAF3719063.1"/>
    <property type="molecule type" value="Genomic_DNA"/>
</dbReference>
<proteinExistence type="inferred from homology"/>
<evidence type="ECO:0000256" key="1">
    <source>
        <dbReference type="ARBA" id="ARBA00004305"/>
    </source>
</evidence>
<gene>
    <name evidence="9" type="ORF">GPM918_LOCUS16799</name>
    <name evidence="8" type="ORF">OVA965_LOCUS11803</name>
    <name evidence="11" type="ORF">SRO942_LOCUS16798</name>
    <name evidence="10" type="ORF">TMI583_LOCUS11810</name>
</gene>
<dbReference type="GO" id="GO:0001405">
    <property type="term" value="C:PAM complex, Tim23 associated import motor"/>
    <property type="evidence" value="ECO:0007669"/>
    <property type="project" value="TreeGrafter"/>
</dbReference>
<evidence type="ECO:0000313" key="8">
    <source>
        <dbReference type="EMBL" id="CAF0944254.1"/>
    </source>
</evidence>
<evidence type="ECO:0000256" key="5">
    <source>
        <dbReference type="RuleBase" id="RU004478"/>
    </source>
</evidence>
<feature type="region of interest" description="Disordered" evidence="7">
    <location>
        <begin position="35"/>
        <end position="85"/>
    </location>
</feature>
<dbReference type="GO" id="GO:0051087">
    <property type="term" value="F:protein-folding chaperone binding"/>
    <property type="evidence" value="ECO:0007669"/>
    <property type="project" value="InterPro"/>
</dbReference>
<dbReference type="EMBL" id="CAJOBC010004484">
    <property type="protein sequence ID" value="CAF3829685.1"/>
    <property type="molecule type" value="Genomic_DNA"/>
</dbReference>
<dbReference type="FunFam" id="2.30.22.10:FF:000002">
    <property type="entry name" value="GrpE protein homolog"/>
    <property type="match status" value="1"/>
</dbReference>
<dbReference type="Pfam" id="PF01025">
    <property type="entry name" value="GrpE"/>
    <property type="match status" value="1"/>
</dbReference>
<reference evidence="9" key="1">
    <citation type="submission" date="2021-02" db="EMBL/GenBank/DDBJ databases">
        <authorList>
            <person name="Nowell W R."/>
        </authorList>
    </citation>
    <scope>NUCLEOTIDE SEQUENCE</scope>
</reference>
<keyword evidence="4" id="KW-0496">Mitochondrion</keyword>
<dbReference type="Proteomes" id="UP000682733">
    <property type="component" value="Unassembled WGS sequence"/>
</dbReference>
<evidence type="ECO:0000256" key="3">
    <source>
        <dbReference type="ARBA" id="ARBA00023186"/>
    </source>
</evidence>
<dbReference type="CDD" id="cd00446">
    <property type="entry name" value="GrpE"/>
    <property type="match status" value="1"/>
</dbReference>
<keyword evidence="12" id="KW-1185">Reference proteome</keyword>
<evidence type="ECO:0000313" key="10">
    <source>
        <dbReference type="EMBL" id="CAF3719063.1"/>
    </source>
</evidence>
<name>A0A814L7V4_9BILA</name>
<feature type="compositionally biased region" description="Low complexity" evidence="7">
    <location>
        <begin position="71"/>
        <end position="80"/>
    </location>
</feature>
<dbReference type="PANTHER" id="PTHR21237">
    <property type="entry name" value="GRPE PROTEIN"/>
    <property type="match status" value="1"/>
</dbReference>
<evidence type="ECO:0000313" key="9">
    <source>
        <dbReference type="EMBL" id="CAF1061413.1"/>
    </source>
</evidence>
<sequence length="252" mass="28262">MSSSVSQVLVRRLYPLFYRPLLTRVSLPTTFSSLRSQTTGTQQKHETINNTTTTTAEQTTNPTSSSPPPSSSSTTAASANGSVEESLGSIEHQLKKVTEENKKINDDLIDMKDRYKRSLAETENTRIRYKKLVDDAKIYGIQGFCKDLLEVADILNLAIINTPKDKKMNDKDFANLYQGLTMTEEKMQKIFTKNGLIQISPAEGEKFNPNFHEALFQTKIPNKESGTIVQVMKNGYRLHERVIRAAQVGVAQ</sequence>
<comment type="caution">
    <text evidence="9">The sequence shown here is derived from an EMBL/GenBank/DDBJ whole genome shotgun (WGS) entry which is preliminary data.</text>
</comment>
<dbReference type="InterPro" id="IPR000740">
    <property type="entry name" value="GrpE"/>
</dbReference>
<dbReference type="PANTHER" id="PTHR21237:SF23">
    <property type="entry name" value="GRPE PROTEIN HOMOLOG, MITOCHONDRIAL"/>
    <property type="match status" value="1"/>
</dbReference>
<dbReference type="HAMAP" id="MF_01151">
    <property type="entry name" value="GrpE"/>
    <property type="match status" value="1"/>
</dbReference>
<dbReference type="OrthoDB" id="201635at2759"/>
<keyword evidence="3 4" id="KW-0143">Chaperone</keyword>
<evidence type="ECO:0000256" key="6">
    <source>
        <dbReference type="SAM" id="Coils"/>
    </source>
</evidence>
<evidence type="ECO:0000256" key="7">
    <source>
        <dbReference type="SAM" id="MobiDB-lite"/>
    </source>
</evidence>
<dbReference type="Proteomes" id="UP000681722">
    <property type="component" value="Unassembled WGS sequence"/>
</dbReference>
<accession>A0A814L7V4</accession>
<dbReference type="EMBL" id="CAJNOQ010004484">
    <property type="protein sequence ID" value="CAF1061413.1"/>
    <property type="molecule type" value="Genomic_DNA"/>
</dbReference>
<dbReference type="GO" id="GO:0051082">
    <property type="term" value="F:unfolded protein binding"/>
    <property type="evidence" value="ECO:0007669"/>
    <property type="project" value="TreeGrafter"/>
</dbReference>
<comment type="similarity">
    <text evidence="2 5">Belongs to the GrpE family.</text>
</comment>
<dbReference type="GO" id="GO:0006457">
    <property type="term" value="P:protein folding"/>
    <property type="evidence" value="ECO:0007669"/>
    <property type="project" value="InterPro"/>
</dbReference>
<dbReference type="InterPro" id="IPR013805">
    <property type="entry name" value="GrpE_CC"/>
</dbReference>
<dbReference type="AlphaFoldDB" id="A0A814L7V4"/>